<evidence type="ECO:0000256" key="6">
    <source>
        <dbReference type="ARBA" id="ARBA00023242"/>
    </source>
</evidence>
<keyword evidence="3" id="KW-0805">Transcription regulation</keyword>
<evidence type="ECO:0000256" key="1">
    <source>
        <dbReference type="ARBA" id="ARBA00022723"/>
    </source>
</evidence>
<dbReference type="Pfam" id="PF11951">
    <property type="entry name" value="Fungal_trans_2"/>
    <property type="match status" value="1"/>
</dbReference>
<dbReference type="Proteomes" id="UP000030651">
    <property type="component" value="Unassembled WGS sequence"/>
</dbReference>
<dbReference type="eggNOG" id="ENOG502RPS2">
    <property type="taxonomic scope" value="Eukaryota"/>
</dbReference>
<evidence type="ECO:0000256" key="3">
    <source>
        <dbReference type="ARBA" id="ARBA00023015"/>
    </source>
</evidence>
<sequence>MESVQAQAKKPKVRTGCVTAKPSCTRCNSGGRICEGYSIPERKKHVFKKKANIRFWGDAENVAPAALRLLRPVDAGVHGTHDERLFFHRFEVSVNGLLLGSGTQRSAFWTRLLPQIAHSNEAVKHALMALSAGFRLMDFEKSQNGPEHEGQRTSDHFVLLQYNRSIQLLKRHTEKVTFENLEIILICCFVFVCLETARGNNEVMQIHLARGLDIIRNLVSTDFFLFCNIEESDVRVPRLERDARRQGFRPSRLSRGEWNQLLRYFGEYELGAYIYNKDSVPSISMRILELDDLLVAEVPEFRSQEDVSAAYTNWTFNVFALLHETEPYRGNAEWWSQSRQSHLYTKVLSWGRQLQQRVEEFMGGPQGPKSDGSIEYCKLLIDRAQGRSLLPAVEWMPFRYTRGQVFEGYEALQRQTVEDWEEIIRHFGSPDRVPDLFLGVTGIRAMMHCSMFHACDPDTRRRSREVVSFFKGKQMQMFHAATMLQLFDDNGVGEDDWLLPGQELFESGGSCWLIEDENRVPDPAESGYPGAGHNWVYESHFI</sequence>
<organism evidence="7 8">
    <name type="scientific">Pestalotiopsis fici (strain W106-1 / CGMCC3.15140)</name>
    <dbReference type="NCBI Taxonomy" id="1229662"/>
    <lineage>
        <taxon>Eukaryota</taxon>
        <taxon>Fungi</taxon>
        <taxon>Dikarya</taxon>
        <taxon>Ascomycota</taxon>
        <taxon>Pezizomycotina</taxon>
        <taxon>Sordariomycetes</taxon>
        <taxon>Xylariomycetidae</taxon>
        <taxon>Amphisphaeriales</taxon>
        <taxon>Sporocadaceae</taxon>
        <taxon>Pestalotiopsis</taxon>
    </lineage>
</organism>
<keyword evidence="1" id="KW-0479">Metal-binding</keyword>
<proteinExistence type="predicted"/>
<evidence type="ECO:0000256" key="4">
    <source>
        <dbReference type="ARBA" id="ARBA00023125"/>
    </source>
</evidence>
<dbReference type="HOGENOM" id="CLU_502577_0_0_1"/>
<dbReference type="OrthoDB" id="3598904at2759"/>
<protein>
    <recommendedName>
        <fullName evidence="9">Zn(2)-C6 fungal-type domain-containing protein</fullName>
    </recommendedName>
</protein>
<dbReference type="PANTHER" id="PTHR36206">
    <property type="entry name" value="ASPERCRYPTIN BIOSYNTHESIS CLUSTER-SPECIFIC TRANSCRIPTION REGULATOR ATNN-RELATED"/>
    <property type="match status" value="1"/>
</dbReference>
<evidence type="ECO:0000313" key="8">
    <source>
        <dbReference type="Proteomes" id="UP000030651"/>
    </source>
</evidence>
<evidence type="ECO:0000256" key="2">
    <source>
        <dbReference type="ARBA" id="ARBA00022833"/>
    </source>
</evidence>
<keyword evidence="4" id="KW-0238">DNA-binding</keyword>
<dbReference type="InterPro" id="IPR052360">
    <property type="entry name" value="Transcr_Regulatory_Proteins"/>
</dbReference>
<evidence type="ECO:0008006" key="9">
    <source>
        <dbReference type="Google" id="ProtNLM"/>
    </source>
</evidence>
<keyword evidence="5" id="KW-0804">Transcription</keyword>
<dbReference type="PANTHER" id="PTHR36206:SF12">
    <property type="entry name" value="ASPERCRYPTIN BIOSYNTHESIS CLUSTER-SPECIFIC TRANSCRIPTION REGULATOR ATNN-RELATED"/>
    <property type="match status" value="1"/>
</dbReference>
<keyword evidence="2" id="KW-0862">Zinc</keyword>
<dbReference type="KEGG" id="pfy:PFICI_13711"/>
<dbReference type="RefSeq" id="XP_007840483.1">
    <property type="nucleotide sequence ID" value="XM_007842292.1"/>
</dbReference>
<dbReference type="GO" id="GO:0046872">
    <property type="term" value="F:metal ion binding"/>
    <property type="evidence" value="ECO:0007669"/>
    <property type="project" value="UniProtKB-KW"/>
</dbReference>
<keyword evidence="8" id="KW-1185">Reference proteome</keyword>
<name>W3WQ26_PESFW</name>
<dbReference type="EMBL" id="KI912119">
    <property type="protein sequence ID" value="ETS75227.1"/>
    <property type="molecule type" value="Genomic_DNA"/>
</dbReference>
<dbReference type="AlphaFoldDB" id="W3WQ26"/>
<dbReference type="InterPro" id="IPR021858">
    <property type="entry name" value="Fun_TF"/>
</dbReference>
<dbReference type="GeneID" id="19278724"/>
<evidence type="ECO:0000313" key="7">
    <source>
        <dbReference type="EMBL" id="ETS75227.1"/>
    </source>
</evidence>
<dbReference type="InParanoid" id="W3WQ26"/>
<gene>
    <name evidence="7" type="ORF">PFICI_13711</name>
</gene>
<keyword evidence="6" id="KW-0539">Nucleus</keyword>
<accession>W3WQ26</accession>
<reference evidence="8" key="1">
    <citation type="journal article" date="2015" name="BMC Genomics">
        <title>Genomic and transcriptomic analysis of the endophytic fungus Pestalotiopsis fici reveals its lifestyle and high potential for synthesis of natural products.</title>
        <authorList>
            <person name="Wang X."/>
            <person name="Zhang X."/>
            <person name="Liu L."/>
            <person name="Xiang M."/>
            <person name="Wang W."/>
            <person name="Sun X."/>
            <person name="Che Y."/>
            <person name="Guo L."/>
            <person name="Liu G."/>
            <person name="Guo L."/>
            <person name="Wang C."/>
            <person name="Yin W.B."/>
            <person name="Stadler M."/>
            <person name="Zhang X."/>
            <person name="Liu X."/>
        </authorList>
    </citation>
    <scope>NUCLEOTIDE SEQUENCE [LARGE SCALE GENOMIC DNA]</scope>
    <source>
        <strain evidence="8">W106-1 / CGMCC3.15140</strain>
    </source>
</reference>
<evidence type="ECO:0000256" key="5">
    <source>
        <dbReference type="ARBA" id="ARBA00023163"/>
    </source>
</evidence>
<dbReference type="GO" id="GO:0003677">
    <property type="term" value="F:DNA binding"/>
    <property type="evidence" value="ECO:0007669"/>
    <property type="project" value="UniProtKB-KW"/>
</dbReference>